<keyword evidence="1" id="KW-0472">Membrane</keyword>
<reference evidence="2" key="1">
    <citation type="submission" date="2014-09" db="EMBL/GenBank/DDBJ databases">
        <authorList>
            <person name="Magalhaes I.L.F."/>
            <person name="Oliveira U."/>
            <person name="Santos F.R."/>
            <person name="Vidigal T.H.D.A."/>
            <person name="Brescovit A.D."/>
            <person name="Santos A.J."/>
        </authorList>
    </citation>
    <scope>NUCLEOTIDE SEQUENCE</scope>
    <source>
        <tissue evidence="2">Shoot tissue taken approximately 20 cm above the soil surface</tissue>
    </source>
</reference>
<proteinExistence type="predicted"/>
<sequence>MPIQASKYCLHVLCLGLKLTSFLQHRTCGLKFMHSIVSLSESCCNMAGIACSFILIFKLSFFFHTDYRRAVKYRQALSCKSATEDVSSSSGQR</sequence>
<evidence type="ECO:0000256" key="1">
    <source>
        <dbReference type="SAM" id="Phobius"/>
    </source>
</evidence>
<dbReference type="AlphaFoldDB" id="A0A0A9DQQ8"/>
<feature type="transmembrane region" description="Helical" evidence="1">
    <location>
        <begin position="46"/>
        <end position="64"/>
    </location>
</feature>
<accession>A0A0A9DQQ8</accession>
<protein>
    <submittedName>
        <fullName evidence="2">Uncharacterized protein</fullName>
    </submittedName>
</protein>
<reference evidence="2" key="2">
    <citation type="journal article" date="2015" name="Data Brief">
        <title>Shoot transcriptome of the giant reed, Arundo donax.</title>
        <authorList>
            <person name="Barrero R.A."/>
            <person name="Guerrero F.D."/>
            <person name="Moolhuijzen P."/>
            <person name="Goolsby J.A."/>
            <person name="Tidwell J."/>
            <person name="Bellgard S.E."/>
            <person name="Bellgard M.I."/>
        </authorList>
    </citation>
    <scope>NUCLEOTIDE SEQUENCE</scope>
    <source>
        <tissue evidence="2">Shoot tissue taken approximately 20 cm above the soil surface</tissue>
    </source>
</reference>
<keyword evidence="1" id="KW-0812">Transmembrane</keyword>
<name>A0A0A9DQQ8_ARUDO</name>
<organism evidence="2">
    <name type="scientific">Arundo donax</name>
    <name type="common">Giant reed</name>
    <name type="synonym">Donax arundinaceus</name>
    <dbReference type="NCBI Taxonomy" id="35708"/>
    <lineage>
        <taxon>Eukaryota</taxon>
        <taxon>Viridiplantae</taxon>
        <taxon>Streptophyta</taxon>
        <taxon>Embryophyta</taxon>
        <taxon>Tracheophyta</taxon>
        <taxon>Spermatophyta</taxon>
        <taxon>Magnoliopsida</taxon>
        <taxon>Liliopsida</taxon>
        <taxon>Poales</taxon>
        <taxon>Poaceae</taxon>
        <taxon>PACMAD clade</taxon>
        <taxon>Arundinoideae</taxon>
        <taxon>Arundineae</taxon>
        <taxon>Arundo</taxon>
    </lineage>
</organism>
<dbReference type="EMBL" id="GBRH01209890">
    <property type="protein sequence ID" value="JAD88005.1"/>
    <property type="molecule type" value="Transcribed_RNA"/>
</dbReference>
<evidence type="ECO:0000313" key="2">
    <source>
        <dbReference type="EMBL" id="JAD88005.1"/>
    </source>
</evidence>
<keyword evidence="1" id="KW-1133">Transmembrane helix</keyword>